<comment type="caution">
    <text evidence="1">The sequence shown here is derived from an EMBL/GenBank/DDBJ whole genome shotgun (WGS) entry which is preliminary data.</text>
</comment>
<accession>A0A2S9JYL5</accession>
<protein>
    <submittedName>
        <fullName evidence="1">Uncharacterized protein</fullName>
    </submittedName>
</protein>
<evidence type="ECO:0000313" key="2">
    <source>
        <dbReference type="Proteomes" id="UP000238563"/>
    </source>
</evidence>
<reference evidence="1 2" key="1">
    <citation type="submission" date="2018-02" db="EMBL/GenBank/DDBJ databases">
        <title>The draft genome of Phyllobacterium myrsinacearum DSM5892.</title>
        <authorList>
            <person name="Li L."/>
            <person name="Liu L."/>
            <person name="Zhang X."/>
            <person name="Wang T."/>
        </authorList>
    </citation>
    <scope>NUCLEOTIDE SEQUENCE [LARGE SCALE GENOMIC DNA]</scope>
    <source>
        <strain evidence="1 2">DSM 5892</strain>
    </source>
</reference>
<dbReference type="Proteomes" id="UP000238563">
    <property type="component" value="Unassembled WGS sequence"/>
</dbReference>
<evidence type="ECO:0000313" key="1">
    <source>
        <dbReference type="EMBL" id="PRD58322.1"/>
    </source>
</evidence>
<proteinExistence type="predicted"/>
<dbReference type="EMBL" id="PVBT01000001">
    <property type="protein sequence ID" value="PRD58322.1"/>
    <property type="molecule type" value="Genomic_DNA"/>
</dbReference>
<organism evidence="1 2">
    <name type="scientific">Phyllobacterium myrsinacearum</name>
    <dbReference type="NCBI Taxonomy" id="28101"/>
    <lineage>
        <taxon>Bacteria</taxon>
        <taxon>Pseudomonadati</taxon>
        <taxon>Pseudomonadota</taxon>
        <taxon>Alphaproteobacteria</taxon>
        <taxon>Hyphomicrobiales</taxon>
        <taxon>Phyllobacteriaceae</taxon>
        <taxon>Phyllobacterium</taxon>
    </lineage>
</organism>
<dbReference type="OrthoDB" id="8451774at2"/>
<gene>
    <name evidence="1" type="ORF">C5750_04125</name>
</gene>
<sequence length="66" mass="7433">MTEVRYLGLNASRVLPGQGKQETGPAGRLTDLNEHLLCDINLSPAMRACLKHADSDRRWLDFRQPV</sequence>
<name>A0A2S9JYL5_9HYPH</name>
<dbReference type="RefSeq" id="WP_105732562.1">
    <property type="nucleotide sequence ID" value="NZ_PVBT01000001.1"/>
</dbReference>
<dbReference type="AlphaFoldDB" id="A0A2S9JYL5"/>
<keyword evidence="2" id="KW-1185">Reference proteome</keyword>